<dbReference type="AlphaFoldDB" id="A0A1V4K664"/>
<dbReference type="PANTHER" id="PTHR15722:SF2">
    <property type="entry name" value="INTRAFLAGELLAR TRANSPORT PROTEIN 172 HOMOLOG"/>
    <property type="match status" value="1"/>
</dbReference>
<dbReference type="FunFam" id="1.25.40.470:FF:000012">
    <property type="entry name" value="intraflagellar transport protein 172 homolog"/>
    <property type="match status" value="1"/>
</dbReference>
<organism evidence="6 7">
    <name type="scientific">Patagioenas fasciata monilis</name>
    <dbReference type="NCBI Taxonomy" id="372326"/>
    <lineage>
        <taxon>Eukaryota</taxon>
        <taxon>Metazoa</taxon>
        <taxon>Chordata</taxon>
        <taxon>Craniata</taxon>
        <taxon>Vertebrata</taxon>
        <taxon>Euteleostomi</taxon>
        <taxon>Archelosauria</taxon>
        <taxon>Archosauria</taxon>
        <taxon>Dinosauria</taxon>
        <taxon>Saurischia</taxon>
        <taxon>Theropoda</taxon>
        <taxon>Coelurosauria</taxon>
        <taxon>Aves</taxon>
        <taxon>Neognathae</taxon>
        <taxon>Neoaves</taxon>
        <taxon>Columbimorphae</taxon>
        <taxon>Columbiformes</taxon>
        <taxon>Columbidae</taxon>
        <taxon>Patagioenas</taxon>
    </lineage>
</organism>
<keyword evidence="5" id="KW-0966">Cell projection</keyword>
<keyword evidence="2" id="KW-0853">WD repeat</keyword>
<dbReference type="Gene3D" id="1.25.40.470">
    <property type="match status" value="2"/>
</dbReference>
<evidence type="ECO:0000256" key="4">
    <source>
        <dbReference type="ARBA" id="ARBA00023069"/>
    </source>
</evidence>
<dbReference type="GO" id="GO:0042073">
    <property type="term" value="P:intraciliary transport"/>
    <property type="evidence" value="ECO:0007669"/>
    <property type="project" value="TreeGrafter"/>
</dbReference>
<sequence length="316" mass="36286">MYKQYKMYDEMVSLVTKYRKELLGDTHQHLAKTLEAEGGLQEAEYHYLEAKDWKAAVNMYRVNDMWEDAYRVAKAHGGANAYKQVAYMWAKSLGGEAAVKLLSKFGLLEMAIDHAADNGIFEFAFELARLSMKHKMPEIHLKYAMFLEDEGKFEEAEAEFIKAGKPKEAVLMFVHNQNWDAAQRVAEAHDPDSVADVLVGQARFAFEQREFQKAEAFLLRAQRPELAIKYYKEAGMWSEALRICKEYVPGRLEELQEECGREAAKKGSRGTEGLLEQAREWERAGEHARAVDCYLKVRDPSNAVLTEKCLLKFKCF</sequence>
<keyword evidence="3" id="KW-0677">Repeat</keyword>
<comment type="caution">
    <text evidence="6">The sequence shown here is derived from an EMBL/GenBank/DDBJ whole genome shotgun (WGS) entry which is preliminary data.</text>
</comment>
<dbReference type="Proteomes" id="UP000190648">
    <property type="component" value="Unassembled WGS sequence"/>
</dbReference>
<dbReference type="OrthoDB" id="2186662at2759"/>
<dbReference type="GO" id="GO:0036064">
    <property type="term" value="C:ciliary basal body"/>
    <property type="evidence" value="ECO:0007669"/>
    <property type="project" value="TreeGrafter"/>
</dbReference>
<dbReference type="EMBL" id="LSYS01004730">
    <property type="protein sequence ID" value="OPJ79337.1"/>
    <property type="molecule type" value="Genomic_DNA"/>
</dbReference>
<dbReference type="STRING" id="372326.A0A1V4K664"/>
<keyword evidence="7" id="KW-1185">Reference proteome</keyword>
<keyword evidence="4" id="KW-0969">Cilium</keyword>
<evidence type="ECO:0000256" key="2">
    <source>
        <dbReference type="ARBA" id="ARBA00022574"/>
    </source>
</evidence>
<evidence type="ECO:0000313" key="6">
    <source>
        <dbReference type="EMBL" id="OPJ79337.1"/>
    </source>
</evidence>
<comment type="subcellular location">
    <subcellularLocation>
        <location evidence="1">Cell projection</location>
        <location evidence="1">Cilium</location>
    </subcellularLocation>
</comment>
<gene>
    <name evidence="6" type="ORF">AV530_004737</name>
</gene>
<name>A0A1V4K664_PATFA</name>
<proteinExistence type="predicted"/>
<reference evidence="6 7" key="1">
    <citation type="submission" date="2016-02" db="EMBL/GenBank/DDBJ databases">
        <title>Band-tailed pigeon sequencing and assembly.</title>
        <authorList>
            <person name="Soares A.E."/>
            <person name="Novak B.J."/>
            <person name="Rice E.S."/>
            <person name="O'Connell B."/>
            <person name="Chang D."/>
            <person name="Weber S."/>
            <person name="Shapiro B."/>
        </authorList>
    </citation>
    <scope>NUCLEOTIDE SEQUENCE [LARGE SCALE GENOMIC DNA]</scope>
    <source>
        <strain evidence="6">BTP2013</strain>
        <tissue evidence="6">Blood</tissue>
    </source>
</reference>
<evidence type="ECO:0000256" key="1">
    <source>
        <dbReference type="ARBA" id="ARBA00004138"/>
    </source>
</evidence>
<protein>
    <recommendedName>
        <fullName evidence="8">Intraflagellar transport 172-like protein</fullName>
    </recommendedName>
</protein>
<dbReference type="PANTHER" id="PTHR15722">
    <property type="entry name" value="IFT140/172-RELATED"/>
    <property type="match status" value="1"/>
</dbReference>
<dbReference type="GO" id="GO:0005930">
    <property type="term" value="C:axoneme"/>
    <property type="evidence" value="ECO:0007669"/>
    <property type="project" value="TreeGrafter"/>
</dbReference>
<evidence type="ECO:0008006" key="8">
    <source>
        <dbReference type="Google" id="ProtNLM"/>
    </source>
</evidence>
<evidence type="ECO:0000313" key="7">
    <source>
        <dbReference type="Proteomes" id="UP000190648"/>
    </source>
</evidence>
<evidence type="ECO:0000256" key="3">
    <source>
        <dbReference type="ARBA" id="ARBA00022737"/>
    </source>
</evidence>
<accession>A0A1V4K664</accession>
<evidence type="ECO:0000256" key="5">
    <source>
        <dbReference type="ARBA" id="ARBA00023273"/>
    </source>
</evidence>